<protein>
    <recommendedName>
        <fullName evidence="4">Encoded protein</fullName>
    </recommendedName>
</protein>
<gene>
    <name evidence="2" type="ORF">DUNSADRAFT_13417</name>
</gene>
<accession>A0ABQ7H3D3</accession>
<comment type="caution">
    <text evidence="2">The sequence shown here is derived from an EMBL/GenBank/DDBJ whole genome shotgun (WGS) entry which is preliminary data.</text>
</comment>
<evidence type="ECO:0000313" key="2">
    <source>
        <dbReference type="EMBL" id="KAF5841341.1"/>
    </source>
</evidence>
<dbReference type="Proteomes" id="UP000815325">
    <property type="component" value="Unassembled WGS sequence"/>
</dbReference>
<evidence type="ECO:0000256" key="1">
    <source>
        <dbReference type="SAM" id="MobiDB-lite"/>
    </source>
</evidence>
<organism evidence="2 3">
    <name type="scientific">Dunaliella salina</name>
    <name type="common">Green alga</name>
    <name type="synonym">Protococcus salinus</name>
    <dbReference type="NCBI Taxonomy" id="3046"/>
    <lineage>
        <taxon>Eukaryota</taxon>
        <taxon>Viridiplantae</taxon>
        <taxon>Chlorophyta</taxon>
        <taxon>core chlorophytes</taxon>
        <taxon>Chlorophyceae</taxon>
        <taxon>CS clade</taxon>
        <taxon>Chlamydomonadales</taxon>
        <taxon>Dunaliellaceae</taxon>
        <taxon>Dunaliella</taxon>
    </lineage>
</organism>
<reference evidence="2" key="1">
    <citation type="submission" date="2017-08" db="EMBL/GenBank/DDBJ databases">
        <authorList>
            <person name="Polle J.E."/>
            <person name="Barry K."/>
            <person name="Cushman J."/>
            <person name="Schmutz J."/>
            <person name="Tran D."/>
            <person name="Hathwaick L.T."/>
            <person name="Yim W.C."/>
            <person name="Jenkins J."/>
            <person name="Mckie-Krisberg Z.M."/>
            <person name="Prochnik S."/>
            <person name="Lindquist E."/>
            <person name="Dockter R.B."/>
            <person name="Adam C."/>
            <person name="Molina H."/>
            <person name="Bunkerborg J."/>
            <person name="Jin E."/>
            <person name="Buchheim M."/>
            <person name="Magnuson J."/>
        </authorList>
    </citation>
    <scope>NUCLEOTIDE SEQUENCE</scope>
    <source>
        <strain evidence="2">CCAP 19/18</strain>
    </source>
</reference>
<proteinExistence type="predicted"/>
<sequence length="118" mass="13319">MVCHMHQVTSVRSCDTMHRVSMWPHASSHMFSRRVKKSDMREVTSVRCGDDASCINPKTAITHASSHELQELQRLMYHVSGSATPDAPIHKKCHEVQHASSHKRQDVSRSASCIKSQI</sequence>
<name>A0ABQ7H3D3_DUNSA</name>
<evidence type="ECO:0000313" key="3">
    <source>
        <dbReference type="Proteomes" id="UP000815325"/>
    </source>
</evidence>
<evidence type="ECO:0008006" key="4">
    <source>
        <dbReference type="Google" id="ProtNLM"/>
    </source>
</evidence>
<keyword evidence="3" id="KW-1185">Reference proteome</keyword>
<feature type="compositionally biased region" description="Polar residues" evidence="1">
    <location>
        <begin position="108"/>
        <end position="118"/>
    </location>
</feature>
<feature type="region of interest" description="Disordered" evidence="1">
    <location>
        <begin position="94"/>
        <end position="118"/>
    </location>
</feature>
<dbReference type="EMBL" id="MU069488">
    <property type="protein sequence ID" value="KAF5841341.1"/>
    <property type="molecule type" value="Genomic_DNA"/>
</dbReference>